<keyword evidence="2" id="KW-1185">Reference proteome</keyword>
<name>A0A9W6SRA4_9ACTN</name>
<sequence>MAGPLAEHVFLESLRGDEYYPAHLLDKGRDIFVRLCARLDAEPPADLAGLYVLTHAATEEFNELQEEFWDADSEIETVAREAIAEDMETVATAYGFAEADLEELVAPRDW</sequence>
<dbReference type="EMBL" id="BSTX01000004">
    <property type="protein sequence ID" value="GLZ80638.1"/>
    <property type="molecule type" value="Genomic_DNA"/>
</dbReference>
<comment type="caution">
    <text evidence="1">The sequence shown here is derived from an EMBL/GenBank/DDBJ whole genome shotgun (WGS) entry which is preliminary data.</text>
</comment>
<organism evidence="1 2">
    <name type="scientific">Actinorhabdospora filicis</name>
    <dbReference type="NCBI Taxonomy" id="1785913"/>
    <lineage>
        <taxon>Bacteria</taxon>
        <taxon>Bacillati</taxon>
        <taxon>Actinomycetota</taxon>
        <taxon>Actinomycetes</taxon>
        <taxon>Micromonosporales</taxon>
        <taxon>Micromonosporaceae</taxon>
        <taxon>Actinorhabdospora</taxon>
    </lineage>
</organism>
<dbReference type="Proteomes" id="UP001165079">
    <property type="component" value="Unassembled WGS sequence"/>
</dbReference>
<evidence type="ECO:0000313" key="2">
    <source>
        <dbReference type="Proteomes" id="UP001165079"/>
    </source>
</evidence>
<gene>
    <name evidence="1" type="ORF">Afil01_54450</name>
</gene>
<evidence type="ECO:0000313" key="1">
    <source>
        <dbReference type="EMBL" id="GLZ80638.1"/>
    </source>
</evidence>
<reference evidence="1" key="1">
    <citation type="submission" date="2023-03" db="EMBL/GenBank/DDBJ databases">
        <title>Actinorhabdospora filicis NBRC 111898.</title>
        <authorList>
            <person name="Ichikawa N."/>
            <person name="Sato H."/>
            <person name="Tonouchi N."/>
        </authorList>
    </citation>
    <scope>NUCLEOTIDE SEQUENCE</scope>
    <source>
        <strain evidence="1">NBRC 111898</strain>
    </source>
</reference>
<protein>
    <submittedName>
        <fullName evidence="1">Uncharacterized protein</fullName>
    </submittedName>
</protein>
<dbReference type="RefSeq" id="WP_285665877.1">
    <property type="nucleotide sequence ID" value="NZ_BSTX01000004.1"/>
</dbReference>
<dbReference type="AlphaFoldDB" id="A0A9W6SRA4"/>
<accession>A0A9W6SRA4</accession>
<dbReference type="Pfam" id="PF18977">
    <property type="entry name" value="DUF5713"/>
    <property type="match status" value="1"/>
</dbReference>
<proteinExistence type="predicted"/>
<dbReference type="InterPro" id="IPR043767">
    <property type="entry name" value="DUF5713"/>
</dbReference>